<dbReference type="InterPro" id="IPR015943">
    <property type="entry name" value="WD40/YVTN_repeat-like_dom_sf"/>
</dbReference>
<keyword evidence="7" id="KW-0472">Membrane</keyword>
<gene>
    <name evidence="9" type="ORF">SAMN05216187_103201</name>
</gene>
<dbReference type="AlphaFoldDB" id="A0A1G8XKV6"/>
<sequence length="830" mass="90369">MNIQNSTGKRNTYGIRKLKTGVGSILLGSLLITGFSQTAEGAEVTEDTAAADETAEQTEELPAEETPVSEAAPADEIAHNDNTEETVITEEVTEDNLETEVEEVPEEESNILVDEAVITEEEVTVEEIAEDTENEPVESHLQDEVMTEEPAIEETVTEVPADNVAESEVTQDDVSQETVKSDYPETSNEEVKVSHKGRYETGAPFDEAGTEIVQFNSKNKYLYSVNGYETSLDIIDASTDNMTLVDQIFLEDYGIEAGDLTSVAINPSGEYIAVAAPAKVKTDNGQVVFFDSIGAYLNRLTVGALPDMVTFTPDGRYLLVANEGELNDEYTVNLAGGVSVISTDQSPDQLTQDDVTTVDVTAEDLPEDFRPLGPNPEAYHLNAEPEYIVVDKNSEYAYVAFQEVSAIGKFDIENKQFTEISSMGYKDHSVAGMGLDASDKDGGANIKPVPVLGMYQPDAVSLYEVNGETYIVTANEGDSQDYDGYSEETRVSDIKYLIQLDAQYYEGFTQEELDLLVANGLFDDDQLGRLTVTMDHPFKDGDIHRAIVAFGARSFSILRASDMQMVYDSGDDFEQQTLKYNPDWFNVDIEAPDELTMDGRSDNKGPETESVVVGTVGEQQYAFIGSERTGGFFIYNVTNPDAPYFVDYIYDASLTDISPEGMDFVSAENSPDGIPMLVIGHELSGTISTFSLESLLESETAEENTNEDNTDEDTAGIIDQNSDNSSSNGNESAEENIVSEVSSSAENMIADGQQTVDSSIISATENNISDHTENAYTAVVSDNGNAVTSTIEDILPNTGEAARNTTLLASLLLMVGSVFAVFRRTKKEDL</sequence>
<feature type="compositionally biased region" description="Acidic residues" evidence="6">
    <location>
        <begin position="43"/>
        <end position="63"/>
    </location>
</feature>
<dbReference type="PANTHER" id="PTHR46928:SF1">
    <property type="entry name" value="MESENCHYME-SPECIFIC CELL SURFACE GLYCOPROTEIN"/>
    <property type="match status" value="1"/>
</dbReference>
<feature type="domain" description="Gram-positive cocci surface proteins LPxTG" evidence="8">
    <location>
        <begin position="795"/>
        <end position="830"/>
    </location>
</feature>
<dbReference type="NCBIfam" id="TIGR01168">
    <property type="entry name" value="YSIRK_signal"/>
    <property type="match status" value="1"/>
</dbReference>
<evidence type="ECO:0000313" key="10">
    <source>
        <dbReference type="Proteomes" id="UP000242700"/>
    </source>
</evidence>
<evidence type="ECO:0000256" key="2">
    <source>
        <dbReference type="ARBA" id="ARBA00022512"/>
    </source>
</evidence>
<feature type="region of interest" description="Disordered" evidence="6">
    <location>
        <begin position="697"/>
        <end position="741"/>
    </location>
</feature>
<evidence type="ECO:0000256" key="1">
    <source>
        <dbReference type="ARBA" id="ARBA00004168"/>
    </source>
</evidence>
<organism evidence="9 10">
    <name type="scientific">Jeotgalicoccus aerolatus</name>
    <dbReference type="NCBI Taxonomy" id="709510"/>
    <lineage>
        <taxon>Bacteria</taxon>
        <taxon>Bacillati</taxon>
        <taxon>Bacillota</taxon>
        <taxon>Bacilli</taxon>
        <taxon>Bacillales</taxon>
        <taxon>Staphylococcaceae</taxon>
        <taxon>Jeotgalicoccus</taxon>
    </lineage>
</organism>
<evidence type="ECO:0000256" key="7">
    <source>
        <dbReference type="SAM" id="Phobius"/>
    </source>
</evidence>
<dbReference type="Gene3D" id="2.130.10.10">
    <property type="entry name" value="YVTN repeat-like/Quinoprotein amine dehydrogenase"/>
    <property type="match status" value="1"/>
</dbReference>
<keyword evidence="2" id="KW-0134">Cell wall</keyword>
<feature type="compositionally biased region" description="Basic and acidic residues" evidence="6">
    <location>
        <begin position="179"/>
        <end position="194"/>
    </location>
</feature>
<name>A0A1G8XKV6_9STAP</name>
<dbReference type="PROSITE" id="PS50847">
    <property type="entry name" value="GRAM_POS_ANCHORING"/>
    <property type="match status" value="1"/>
</dbReference>
<evidence type="ECO:0000256" key="4">
    <source>
        <dbReference type="ARBA" id="ARBA00022729"/>
    </source>
</evidence>
<feature type="compositionally biased region" description="Acidic residues" evidence="6">
    <location>
        <begin position="699"/>
        <end position="714"/>
    </location>
</feature>
<keyword evidence="7" id="KW-1133">Transmembrane helix</keyword>
<evidence type="ECO:0000259" key="8">
    <source>
        <dbReference type="PROSITE" id="PS50847"/>
    </source>
</evidence>
<dbReference type="InterPro" id="IPR011048">
    <property type="entry name" value="Haem_d1_sf"/>
</dbReference>
<dbReference type="EMBL" id="FNFI01000003">
    <property type="protein sequence ID" value="SDJ91239.1"/>
    <property type="molecule type" value="Genomic_DNA"/>
</dbReference>
<feature type="transmembrane region" description="Helical" evidence="7">
    <location>
        <begin position="805"/>
        <end position="822"/>
    </location>
</feature>
<dbReference type="OrthoDB" id="9801679at2"/>
<dbReference type="Pfam" id="PF00746">
    <property type="entry name" value="Gram_pos_anchor"/>
    <property type="match status" value="1"/>
</dbReference>
<proteinExistence type="predicted"/>
<feature type="region of interest" description="Disordered" evidence="6">
    <location>
        <begin position="161"/>
        <end position="194"/>
    </location>
</feature>
<dbReference type="PANTHER" id="PTHR46928">
    <property type="entry name" value="MESENCHYME-SPECIFIC CELL SURFACE GLYCOPROTEIN"/>
    <property type="match status" value="1"/>
</dbReference>
<dbReference type="STRING" id="586411.SAMN05216187_103201"/>
<dbReference type="Proteomes" id="UP000242700">
    <property type="component" value="Unassembled WGS sequence"/>
</dbReference>
<keyword evidence="3" id="KW-0964">Secreted</keyword>
<dbReference type="RefSeq" id="WP_092595930.1">
    <property type="nucleotide sequence ID" value="NZ_FNFI01000003.1"/>
</dbReference>
<protein>
    <submittedName>
        <fullName evidence="9">LPXTG-motif cell wall anchor domain-containing protein/signal peptide-containing protein, YSIRK family</fullName>
    </submittedName>
</protein>
<evidence type="ECO:0000256" key="3">
    <source>
        <dbReference type="ARBA" id="ARBA00022525"/>
    </source>
</evidence>
<dbReference type="InterPro" id="IPR019931">
    <property type="entry name" value="LPXTG_anchor"/>
</dbReference>
<reference evidence="10" key="1">
    <citation type="submission" date="2016-10" db="EMBL/GenBank/DDBJ databases">
        <authorList>
            <person name="Varghese N."/>
            <person name="Submissions S."/>
        </authorList>
    </citation>
    <scope>NUCLEOTIDE SEQUENCE [LARGE SCALE GENOMIC DNA]</scope>
    <source>
        <strain evidence="10">CGMCC 1.8911</strain>
    </source>
</reference>
<dbReference type="InterPro" id="IPR005877">
    <property type="entry name" value="YSIRK_signal_dom"/>
</dbReference>
<keyword evidence="5" id="KW-0572">Peptidoglycan-anchor</keyword>
<evidence type="ECO:0000256" key="5">
    <source>
        <dbReference type="ARBA" id="ARBA00023088"/>
    </source>
</evidence>
<accession>A0A1G8XKV6</accession>
<comment type="subcellular location">
    <subcellularLocation>
        <location evidence="1">Secreted</location>
        <location evidence="1">Cell wall</location>
        <topology evidence="1">Peptidoglycan-anchor</topology>
    </subcellularLocation>
</comment>
<evidence type="ECO:0000256" key="6">
    <source>
        <dbReference type="SAM" id="MobiDB-lite"/>
    </source>
</evidence>
<keyword evidence="4" id="KW-0732">Signal</keyword>
<dbReference type="NCBIfam" id="NF038117">
    <property type="entry name" value="choice_anch_I"/>
    <property type="match status" value="1"/>
</dbReference>
<dbReference type="NCBIfam" id="TIGR01167">
    <property type="entry name" value="LPXTG_anchor"/>
    <property type="match status" value="1"/>
</dbReference>
<keyword evidence="7" id="KW-0812">Transmembrane</keyword>
<feature type="region of interest" description="Disordered" evidence="6">
    <location>
        <begin position="42"/>
        <end position="75"/>
    </location>
</feature>
<dbReference type="Pfam" id="PF04650">
    <property type="entry name" value="YSIRK_signal"/>
    <property type="match status" value="1"/>
</dbReference>
<dbReference type="InterPro" id="IPR055188">
    <property type="entry name" value="Choice_anch_I"/>
</dbReference>
<feature type="compositionally biased region" description="Low complexity" evidence="6">
    <location>
        <begin position="721"/>
        <end position="731"/>
    </location>
</feature>
<dbReference type="SUPFAM" id="SSF51004">
    <property type="entry name" value="C-terminal (heme d1) domain of cytochrome cd1-nitrite reductase"/>
    <property type="match status" value="1"/>
</dbReference>
<dbReference type="Pfam" id="PF22494">
    <property type="entry name" value="choice_anch_I"/>
    <property type="match status" value="1"/>
</dbReference>
<dbReference type="InterPro" id="IPR052956">
    <property type="entry name" value="Mesenchyme-surface_protein"/>
</dbReference>
<evidence type="ECO:0000313" key="9">
    <source>
        <dbReference type="EMBL" id="SDJ91239.1"/>
    </source>
</evidence>